<dbReference type="EMBL" id="CP000127">
    <property type="protein sequence ID" value="ABA59416.1"/>
    <property type="molecule type" value="Genomic_DNA"/>
</dbReference>
<keyword evidence="5 7" id="KW-1133">Transmembrane helix</keyword>
<comment type="similarity">
    <text evidence="2">Belongs to the DoxX family.</text>
</comment>
<evidence type="ECO:0000256" key="2">
    <source>
        <dbReference type="ARBA" id="ARBA00006679"/>
    </source>
</evidence>
<evidence type="ECO:0000256" key="7">
    <source>
        <dbReference type="SAM" id="Phobius"/>
    </source>
</evidence>
<gene>
    <name evidence="8" type="ordered locus">Noc_2974</name>
</gene>
<evidence type="ECO:0000313" key="8">
    <source>
        <dbReference type="EMBL" id="ABA59416.1"/>
    </source>
</evidence>
<feature type="transmembrane region" description="Helical" evidence="7">
    <location>
        <begin position="42"/>
        <end position="60"/>
    </location>
</feature>
<evidence type="ECO:0000256" key="3">
    <source>
        <dbReference type="ARBA" id="ARBA00022475"/>
    </source>
</evidence>
<dbReference type="InterPro" id="IPR051907">
    <property type="entry name" value="DoxX-like_oxidoreductase"/>
</dbReference>
<evidence type="ECO:0008006" key="10">
    <source>
        <dbReference type="Google" id="ProtNLM"/>
    </source>
</evidence>
<dbReference type="PANTHER" id="PTHR33452">
    <property type="entry name" value="OXIDOREDUCTASE CATD-RELATED"/>
    <property type="match status" value="1"/>
</dbReference>
<feature type="transmembrane region" description="Helical" evidence="7">
    <location>
        <begin position="72"/>
        <end position="92"/>
    </location>
</feature>
<sequence>MSMNWGMAADGLGKLILRLTLGILVLFHGINKITYGISGIEGMLQGIGLPASIAYGVYIGEILGPILLLLGWYARLGAGLIAINMLFALFLAHRPELLNLTPQGGWALELQGMFLFTALALILTGPGRFSLNNR</sequence>
<comment type="subcellular location">
    <subcellularLocation>
        <location evidence="1">Cell membrane</location>
        <topology evidence="1">Multi-pass membrane protein</topology>
    </subcellularLocation>
</comment>
<keyword evidence="4 7" id="KW-0812">Transmembrane</keyword>
<dbReference type="Proteomes" id="UP000006838">
    <property type="component" value="Chromosome"/>
</dbReference>
<protein>
    <recommendedName>
        <fullName evidence="10">DoxX</fullName>
    </recommendedName>
</protein>
<evidence type="ECO:0000256" key="4">
    <source>
        <dbReference type="ARBA" id="ARBA00022692"/>
    </source>
</evidence>
<evidence type="ECO:0000256" key="1">
    <source>
        <dbReference type="ARBA" id="ARBA00004651"/>
    </source>
</evidence>
<evidence type="ECO:0000256" key="6">
    <source>
        <dbReference type="ARBA" id="ARBA00023136"/>
    </source>
</evidence>
<organism evidence="8 9">
    <name type="scientific">Nitrosococcus oceani (strain ATCC 19707 / BCRC 17464 / JCM 30415 / NCIMB 11848 / C-107)</name>
    <dbReference type="NCBI Taxonomy" id="323261"/>
    <lineage>
        <taxon>Bacteria</taxon>
        <taxon>Pseudomonadati</taxon>
        <taxon>Pseudomonadota</taxon>
        <taxon>Gammaproteobacteria</taxon>
        <taxon>Chromatiales</taxon>
        <taxon>Chromatiaceae</taxon>
        <taxon>Nitrosococcus</taxon>
    </lineage>
</organism>
<dbReference type="GO" id="GO:0005886">
    <property type="term" value="C:plasma membrane"/>
    <property type="evidence" value="ECO:0007669"/>
    <property type="project" value="UniProtKB-SubCell"/>
</dbReference>
<dbReference type="RefSeq" id="WP_011331115.1">
    <property type="nucleotide sequence ID" value="NC_007484.1"/>
</dbReference>
<dbReference type="KEGG" id="noc:Noc_2974"/>
<keyword evidence="3" id="KW-1003">Cell membrane</keyword>
<dbReference type="InterPro" id="IPR032808">
    <property type="entry name" value="DoxX"/>
</dbReference>
<evidence type="ECO:0000256" key="5">
    <source>
        <dbReference type="ARBA" id="ARBA00022989"/>
    </source>
</evidence>
<reference evidence="9" key="1">
    <citation type="journal article" date="2006" name="Appl. Environ. Microbiol.">
        <title>Complete genome sequence of the marine, chemolithoautotrophic, ammonia-oxidizing bacterium Nitrosococcus oceani ATCC 19707.</title>
        <authorList>
            <person name="Klotz M.G."/>
            <person name="Arp D.J."/>
            <person name="Chain P.S.G."/>
            <person name="El-Sheikh A.F."/>
            <person name="Hauser L.J."/>
            <person name="Hommes N.G."/>
            <person name="Larimer F.W."/>
            <person name="Malfatti S.A."/>
            <person name="Norton J.M."/>
            <person name="Poret-Peterson A.T."/>
            <person name="Vergez L.M."/>
            <person name="Ward B.B."/>
        </authorList>
    </citation>
    <scope>NUCLEOTIDE SEQUENCE [LARGE SCALE GENOMIC DNA]</scope>
    <source>
        <strain evidence="9">ATCC 19707 / BCRC 17464 / NCIMB 11848 / C-107</strain>
    </source>
</reference>
<keyword evidence="9" id="KW-1185">Reference proteome</keyword>
<name>Q3J6Y0_NITOC</name>
<dbReference type="Pfam" id="PF07681">
    <property type="entry name" value="DoxX"/>
    <property type="match status" value="1"/>
</dbReference>
<dbReference type="PANTHER" id="PTHR33452:SF1">
    <property type="entry name" value="INNER MEMBRANE PROTEIN YPHA-RELATED"/>
    <property type="match status" value="1"/>
</dbReference>
<feature type="transmembrane region" description="Helical" evidence="7">
    <location>
        <begin position="112"/>
        <end position="131"/>
    </location>
</feature>
<dbReference type="InParanoid" id="Q3J6Y0"/>
<dbReference type="AlphaFoldDB" id="Q3J6Y0"/>
<accession>Q3J6Y0</accession>
<keyword evidence="6 7" id="KW-0472">Membrane</keyword>
<dbReference type="HOGENOM" id="CLU_058421_6_3_6"/>
<dbReference type="eggNOG" id="COG2259">
    <property type="taxonomic scope" value="Bacteria"/>
</dbReference>
<evidence type="ECO:0000313" key="9">
    <source>
        <dbReference type="Proteomes" id="UP000006838"/>
    </source>
</evidence>
<proteinExistence type="inferred from homology"/>